<dbReference type="InterPro" id="IPR020846">
    <property type="entry name" value="MFS_dom"/>
</dbReference>
<dbReference type="PROSITE" id="PS50850">
    <property type="entry name" value="MFS"/>
    <property type="match status" value="1"/>
</dbReference>
<feature type="transmembrane region" description="Helical" evidence="5">
    <location>
        <begin position="271"/>
        <end position="290"/>
    </location>
</feature>
<feature type="transmembrane region" description="Helical" evidence="5">
    <location>
        <begin position="18"/>
        <end position="36"/>
    </location>
</feature>
<reference evidence="7" key="4">
    <citation type="submission" date="2020-07" db="EMBL/GenBank/DDBJ databases">
        <authorList>
            <person name="Pothier F. J."/>
        </authorList>
    </citation>
    <scope>NUCLEOTIDE SEQUENCE</scope>
    <source>
        <strain evidence="7">CFBP 2533</strain>
    </source>
</reference>
<feature type="transmembrane region" description="Helical" evidence="5">
    <location>
        <begin position="296"/>
        <end position="314"/>
    </location>
</feature>
<dbReference type="GO" id="GO:0022857">
    <property type="term" value="F:transmembrane transporter activity"/>
    <property type="evidence" value="ECO:0007669"/>
    <property type="project" value="InterPro"/>
</dbReference>
<feature type="transmembrane region" description="Helical" evidence="5">
    <location>
        <begin position="326"/>
        <end position="347"/>
    </location>
</feature>
<dbReference type="EMBL" id="SMDX01000033">
    <property type="protein sequence ID" value="NMI24049.1"/>
    <property type="molecule type" value="Genomic_DNA"/>
</dbReference>
<dbReference type="RefSeq" id="WP_168959752.1">
    <property type="nucleotide sequence ID" value="NZ_CP098604.1"/>
</dbReference>
<dbReference type="InterPro" id="IPR051788">
    <property type="entry name" value="MFS_Transporter"/>
</dbReference>
<evidence type="ECO:0000259" key="6">
    <source>
        <dbReference type="PROSITE" id="PS50850"/>
    </source>
</evidence>
<evidence type="ECO:0000313" key="8">
    <source>
        <dbReference type="EMBL" id="NMI24049.1"/>
    </source>
</evidence>
<organism evidence="7">
    <name type="scientific">Xanthomonas hortorum pv. pelargonii</name>
    <dbReference type="NCBI Taxonomy" id="453602"/>
    <lineage>
        <taxon>Bacteria</taxon>
        <taxon>Pseudomonadati</taxon>
        <taxon>Pseudomonadota</taxon>
        <taxon>Gammaproteobacteria</taxon>
        <taxon>Lysobacterales</taxon>
        <taxon>Lysobacteraceae</taxon>
        <taxon>Xanthomonas</taxon>
    </lineage>
</organism>
<evidence type="ECO:0000256" key="1">
    <source>
        <dbReference type="ARBA" id="ARBA00004141"/>
    </source>
</evidence>
<feature type="transmembrane region" description="Helical" evidence="5">
    <location>
        <begin position="204"/>
        <end position="222"/>
    </location>
</feature>
<feature type="transmembrane region" description="Helical" evidence="5">
    <location>
        <begin position="242"/>
        <end position="259"/>
    </location>
</feature>
<accession>A0A6V7BKC9</accession>
<dbReference type="GO" id="GO:0016020">
    <property type="term" value="C:membrane"/>
    <property type="evidence" value="ECO:0007669"/>
    <property type="project" value="UniProtKB-SubCell"/>
</dbReference>
<feature type="transmembrane region" description="Helical" evidence="5">
    <location>
        <begin position="353"/>
        <end position="377"/>
    </location>
</feature>
<evidence type="ECO:0000256" key="3">
    <source>
        <dbReference type="ARBA" id="ARBA00022989"/>
    </source>
</evidence>
<name>A0A6V7BKC9_9XANT</name>
<evidence type="ECO:0000256" key="4">
    <source>
        <dbReference type="ARBA" id="ARBA00023136"/>
    </source>
</evidence>
<feature type="transmembrane region" description="Helical" evidence="5">
    <location>
        <begin position="141"/>
        <end position="159"/>
    </location>
</feature>
<evidence type="ECO:0000313" key="7">
    <source>
        <dbReference type="EMBL" id="CAD0302733.1"/>
    </source>
</evidence>
<dbReference type="EMBL" id="LR828261">
    <property type="protein sequence ID" value="CAD0302739.1"/>
    <property type="molecule type" value="Genomic_DNA"/>
</dbReference>
<evidence type="ECO:0000256" key="5">
    <source>
        <dbReference type="SAM" id="Phobius"/>
    </source>
</evidence>
<keyword evidence="4 5" id="KW-0472">Membrane</keyword>
<dbReference type="AlphaFoldDB" id="A0A6V7BKC9"/>
<dbReference type="Pfam" id="PF07690">
    <property type="entry name" value="MFS_1"/>
    <property type="match status" value="2"/>
</dbReference>
<dbReference type="Gene3D" id="1.20.1250.20">
    <property type="entry name" value="MFS general substrate transporter like domains"/>
    <property type="match status" value="2"/>
</dbReference>
<dbReference type="SUPFAM" id="SSF103473">
    <property type="entry name" value="MFS general substrate transporter"/>
    <property type="match status" value="1"/>
</dbReference>
<reference evidence="8" key="1">
    <citation type="submission" date="2019-03" db="EMBL/GenBank/DDBJ databases">
        <authorList>
            <person name="Moriniere L."/>
            <person name="Burlet A."/>
            <person name="Rosenthal E."/>
            <person name="Portier P."/>
            <person name="Lavire C."/>
            <person name="Nesme X."/>
            <person name="Bull C.T."/>
            <person name="Le Saux M."/>
            <person name="Bertolla F."/>
        </authorList>
    </citation>
    <scope>NUCLEOTIDE SEQUENCE</scope>
    <source>
        <strain evidence="8">CFBP2533</strain>
    </source>
</reference>
<dbReference type="Proteomes" id="UP000548771">
    <property type="component" value="Unassembled WGS sequence"/>
</dbReference>
<dbReference type="EMBL" id="LR828261">
    <property type="protein sequence ID" value="CAD0302733.1"/>
    <property type="molecule type" value="Genomic_DNA"/>
</dbReference>
<feature type="transmembrane region" description="Helical" evidence="5">
    <location>
        <begin position="48"/>
        <end position="66"/>
    </location>
</feature>
<keyword evidence="3 5" id="KW-1133">Transmembrane helix</keyword>
<dbReference type="CDD" id="cd17393">
    <property type="entry name" value="MFS_MosC_like"/>
    <property type="match status" value="1"/>
</dbReference>
<dbReference type="PANTHER" id="PTHR23514">
    <property type="entry name" value="BYPASS OF STOP CODON PROTEIN 6"/>
    <property type="match status" value="1"/>
</dbReference>
<evidence type="ECO:0000313" key="9">
    <source>
        <dbReference type="Proteomes" id="UP000548771"/>
    </source>
</evidence>
<dbReference type="PANTHER" id="PTHR23514:SF13">
    <property type="entry name" value="INNER MEMBRANE PROTEIN YBJJ"/>
    <property type="match status" value="1"/>
</dbReference>
<dbReference type="InterPro" id="IPR011701">
    <property type="entry name" value="MFS"/>
</dbReference>
<feature type="transmembrane region" description="Helical" evidence="5">
    <location>
        <begin position="165"/>
        <end position="183"/>
    </location>
</feature>
<proteinExistence type="predicted"/>
<keyword evidence="2 5" id="KW-0812">Transmembrane</keyword>
<gene>
    <name evidence="7" type="primary">ybjJ</name>
    <name evidence="7" type="ORF">CFBP2533_03970</name>
    <name evidence="8" type="ORF">E1J24_19930</name>
</gene>
<evidence type="ECO:0000256" key="2">
    <source>
        <dbReference type="ARBA" id="ARBA00022692"/>
    </source>
</evidence>
<dbReference type="InterPro" id="IPR036259">
    <property type="entry name" value="MFS_trans_sf"/>
</dbReference>
<feature type="transmembrane region" description="Helical" evidence="5">
    <location>
        <begin position="73"/>
        <end position="94"/>
    </location>
</feature>
<protein>
    <submittedName>
        <fullName evidence="7">Inner membrane protein YbjJ</fullName>
    </submittedName>
    <submittedName>
        <fullName evidence="8">MFS transporter</fullName>
    </submittedName>
</protein>
<sequence>MSLAPISSVRAQQHATRAAFFIPGFAAAIWAVLVPFAKARTGVDDGALGLILLCLGAGSFLAMPLAGALSARFGFRTVMAVTAALICISLPFLAVVANPWMLGAVLFVFGAGVGAMDCAMNMQAVVVERDAGRAMMSGFHAFFSIGGFVGAGAMTLLLSARIGPLSAAIAGVIAMLLVGALSVRHWRAERISQQGPLLALPKGILLFIGILAFVVFLAEGTILDWSSVFLADVHQVNPSTAGLGYVAFALTMTVTRLLGDSVVERLGRIRSIVIGALLASAGFLVLTLVSPWQASLAGYVLVGLGCANIVPALFSLAGNQTHMPESIAITAVTTLGYAGILAGPALIGFAAHGIGLVGALIGVAVLMVGVAVSTRWLKV</sequence>
<reference evidence="9" key="2">
    <citation type="journal article" date="2020" name="Syst. Appl. Microbiol.">
        <title>Clarifying the taxonomy of the causal agent of bacterial leaf spot of lettuce through a polyphasic approach reveals that Xanthomonas cynarae Trebaol et al. 2000 emend. Timilsina et al. 2019 is a later heterotypic synonym of Xanthomonas hortorum Vauterin et al. 1995.</title>
        <authorList>
            <person name="Moriniere L."/>
            <person name="Burlet A."/>
            <person name="Rosenthal E.R."/>
            <person name="Nesme X."/>
            <person name="Portier P."/>
            <person name="Bull C.T."/>
            <person name="Lavire C."/>
            <person name="Fischer-Le Saux M."/>
            <person name="Bertolla F."/>
        </authorList>
    </citation>
    <scope>NUCLEOTIDE SEQUENCE [LARGE SCALE GENOMIC DNA]</scope>
    <source>
        <strain evidence="9">CFBP2533</strain>
    </source>
</reference>
<feature type="domain" description="Major facilitator superfamily (MFS) profile" evidence="6">
    <location>
        <begin position="204"/>
        <end position="379"/>
    </location>
</feature>
<reference evidence="8" key="3">
    <citation type="journal article" date="2020" name="Syst. Appl. Microbiol.">
        <title>Clarifying the taxonomy of the causal agent of bacterial leaf spot of lettuce through a polyphasic approach reveals that Xanthomonas cynarae Trebaol et al. 2000 emend. Timilsina et al. 2019 is a later heterotypic synonym of Xanthomonas hortorum Vauterin et al. 1995.</title>
        <authorList>
            <person name="Moriniere L."/>
            <person name="Burlet A."/>
            <person name="Rosenthal E.R."/>
            <person name="Nesme X."/>
            <person name="Portier P."/>
            <person name="Bull C.T."/>
            <person name="Lavire C."/>
            <person name="Fischer-Le Saux M."/>
            <person name="Bertolla F."/>
        </authorList>
    </citation>
    <scope>NUCLEOTIDE SEQUENCE</scope>
    <source>
        <strain evidence="8">CFBP2533</strain>
    </source>
</reference>
<comment type="subcellular location">
    <subcellularLocation>
        <location evidence="1">Membrane</location>
        <topology evidence="1">Multi-pass membrane protein</topology>
    </subcellularLocation>
</comment>
<feature type="transmembrane region" description="Helical" evidence="5">
    <location>
        <begin position="100"/>
        <end position="120"/>
    </location>
</feature>